<organism evidence="1 2">
    <name type="scientific">Caldicoprobacter faecalis</name>
    <dbReference type="NCBI Taxonomy" id="937334"/>
    <lineage>
        <taxon>Bacteria</taxon>
        <taxon>Bacillati</taxon>
        <taxon>Bacillota</taxon>
        <taxon>Clostridia</taxon>
        <taxon>Caldicoprobacterales</taxon>
        <taxon>Caldicoprobacteraceae</taxon>
        <taxon>Caldicoprobacter</taxon>
    </lineage>
</organism>
<evidence type="ECO:0000313" key="2">
    <source>
        <dbReference type="Proteomes" id="UP000198577"/>
    </source>
</evidence>
<evidence type="ECO:0000313" key="1">
    <source>
        <dbReference type="EMBL" id="SFP69412.1"/>
    </source>
</evidence>
<dbReference type="Proteomes" id="UP000198577">
    <property type="component" value="Unassembled WGS sequence"/>
</dbReference>
<reference evidence="1 2" key="1">
    <citation type="submission" date="2016-10" db="EMBL/GenBank/DDBJ databases">
        <authorList>
            <person name="de Groot N.N."/>
        </authorList>
    </citation>
    <scope>NUCLEOTIDE SEQUENCE [LARGE SCALE GENOMIC DNA]</scope>
    <source>
        <strain evidence="1 2">DSM 20678</strain>
    </source>
</reference>
<dbReference type="AlphaFoldDB" id="A0A1I5SFE6"/>
<dbReference type="EMBL" id="FOXR01000002">
    <property type="protein sequence ID" value="SFP69412.1"/>
    <property type="molecule type" value="Genomic_DNA"/>
</dbReference>
<sequence>MMTMDSVYLKVPAKPEYMLVIRLTTSAVASRAGFDVDEIEDIKLAVSEAGTFMMNEDKGVEWLELTFKVDKEEGIWIDIFASEAVDEAVLFSKNEQTELSFYIMESLMDGVEKAIDNGFLRGIKMYKKFGG</sequence>
<dbReference type="GO" id="GO:0016301">
    <property type="term" value="F:kinase activity"/>
    <property type="evidence" value="ECO:0007669"/>
    <property type="project" value="UniProtKB-KW"/>
</dbReference>
<keyword evidence="1" id="KW-0418">Kinase</keyword>
<keyword evidence="2" id="KW-1185">Reference proteome</keyword>
<gene>
    <name evidence="1" type="ORF">SAMN05444406_102111</name>
</gene>
<name>A0A1I5SFE6_9FIRM</name>
<accession>A0A1I5SFE6</accession>
<protein>
    <submittedName>
        <fullName evidence="1">Serine/threonine-protein kinase RsbW</fullName>
    </submittedName>
</protein>
<keyword evidence="1" id="KW-0808">Transferase</keyword>
<dbReference type="STRING" id="937334.SAMN05444406_102111"/>
<proteinExistence type="predicted"/>